<dbReference type="PRINTS" id="PR00598">
    <property type="entry name" value="HTHMARR"/>
</dbReference>
<dbReference type="InterPro" id="IPR000835">
    <property type="entry name" value="HTH_MarR-typ"/>
</dbReference>
<keyword evidence="6" id="KW-1185">Reference proteome</keyword>
<dbReference type="GO" id="GO:0003700">
    <property type="term" value="F:DNA-binding transcription factor activity"/>
    <property type="evidence" value="ECO:0007669"/>
    <property type="project" value="InterPro"/>
</dbReference>
<dbReference type="GO" id="GO:0006950">
    <property type="term" value="P:response to stress"/>
    <property type="evidence" value="ECO:0007669"/>
    <property type="project" value="TreeGrafter"/>
</dbReference>
<sequence>MKRRFNYVKFNHQHGYDMILDSETKAVELPGDHGDELRLWLRLLTCTTLIEGEVRGRLRERFDVTLPRFDLMAQLDKVPDGMTLSDVSKRMMVSNGNVTGLVERLVESGHLDRRTSANDRRVQVIRLTKAGRAEFRKMAAEHESWIADIFAGLSPKDVRELMRLLAKTKASAQKSAQSRA</sequence>
<dbReference type="GO" id="GO:0003677">
    <property type="term" value="F:DNA binding"/>
    <property type="evidence" value="ECO:0007669"/>
    <property type="project" value="UniProtKB-KW"/>
</dbReference>
<keyword evidence="2" id="KW-0238">DNA-binding</keyword>
<dbReference type="Proteomes" id="UP000184096">
    <property type="component" value="Chromosome I"/>
</dbReference>
<dbReference type="PROSITE" id="PS01117">
    <property type="entry name" value="HTH_MARR_1"/>
    <property type="match status" value="1"/>
</dbReference>
<dbReference type="EMBL" id="LT670849">
    <property type="protein sequence ID" value="SHN82079.1"/>
    <property type="molecule type" value="Genomic_DNA"/>
</dbReference>
<dbReference type="AlphaFoldDB" id="A0A1M7UGG9"/>
<dbReference type="SUPFAM" id="SSF46785">
    <property type="entry name" value="Winged helix' DNA-binding domain"/>
    <property type="match status" value="1"/>
</dbReference>
<feature type="domain" description="HTH marR-type" evidence="4">
    <location>
        <begin position="36"/>
        <end position="170"/>
    </location>
</feature>
<evidence type="ECO:0000256" key="2">
    <source>
        <dbReference type="ARBA" id="ARBA00023125"/>
    </source>
</evidence>
<dbReference type="PANTHER" id="PTHR33164">
    <property type="entry name" value="TRANSCRIPTIONAL REGULATOR, MARR FAMILY"/>
    <property type="match status" value="1"/>
</dbReference>
<accession>A0A1M7UGG9</accession>
<evidence type="ECO:0000256" key="1">
    <source>
        <dbReference type="ARBA" id="ARBA00023015"/>
    </source>
</evidence>
<dbReference type="InterPro" id="IPR039422">
    <property type="entry name" value="MarR/SlyA-like"/>
</dbReference>
<reference evidence="6" key="1">
    <citation type="submission" date="2016-11" db="EMBL/GenBank/DDBJ databases">
        <authorList>
            <person name="Varghese N."/>
            <person name="Submissions S."/>
        </authorList>
    </citation>
    <scope>NUCLEOTIDE SEQUENCE [LARGE SCALE GENOMIC DNA]</scope>
    <source>
        <strain evidence="6">GAS401</strain>
    </source>
</reference>
<evidence type="ECO:0000313" key="6">
    <source>
        <dbReference type="Proteomes" id="UP000184096"/>
    </source>
</evidence>
<protein>
    <submittedName>
        <fullName evidence="5">Transcriptional regulator, MarR family</fullName>
    </submittedName>
</protein>
<dbReference type="SMART" id="SM00347">
    <property type="entry name" value="HTH_MARR"/>
    <property type="match status" value="1"/>
</dbReference>
<keyword evidence="1" id="KW-0805">Transcription regulation</keyword>
<dbReference type="Pfam" id="PF12802">
    <property type="entry name" value="MarR_2"/>
    <property type="match status" value="1"/>
</dbReference>
<evidence type="ECO:0000256" key="3">
    <source>
        <dbReference type="ARBA" id="ARBA00023163"/>
    </source>
</evidence>
<gene>
    <name evidence="5" type="ORF">SAMN05444170_4998</name>
</gene>
<dbReference type="Gene3D" id="1.10.10.10">
    <property type="entry name" value="Winged helix-like DNA-binding domain superfamily/Winged helix DNA-binding domain"/>
    <property type="match status" value="1"/>
</dbReference>
<dbReference type="InterPro" id="IPR036390">
    <property type="entry name" value="WH_DNA-bd_sf"/>
</dbReference>
<dbReference type="PANTHER" id="PTHR33164:SF57">
    <property type="entry name" value="MARR-FAMILY TRANSCRIPTIONAL REGULATOR"/>
    <property type="match status" value="1"/>
</dbReference>
<organism evidence="5 6">
    <name type="scientific">Bradyrhizobium erythrophlei</name>
    <dbReference type="NCBI Taxonomy" id="1437360"/>
    <lineage>
        <taxon>Bacteria</taxon>
        <taxon>Pseudomonadati</taxon>
        <taxon>Pseudomonadota</taxon>
        <taxon>Alphaproteobacteria</taxon>
        <taxon>Hyphomicrobiales</taxon>
        <taxon>Nitrobacteraceae</taxon>
        <taxon>Bradyrhizobium</taxon>
    </lineage>
</organism>
<proteinExistence type="predicted"/>
<evidence type="ECO:0000259" key="4">
    <source>
        <dbReference type="PROSITE" id="PS50995"/>
    </source>
</evidence>
<dbReference type="InterPro" id="IPR036388">
    <property type="entry name" value="WH-like_DNA-bd_sf"/>
</dbReference>
<name>A0A1M7UGG9_9BRAD</name>
<dbReference type="InterPro" id="IPR023187">
    <property type="entry name" value="Tscrpt_reg_MarR-type_CS"/>
</dbReference>
<dbReference type="PROSITE" id="PS50995">
    <property type="entry name" value="HTH_MARR_2"/>
    <property type="match status" value="1"/>
</dbReference>
<evidence type="ECO:0000313" key="5">
    <source>
        <dbReference type="EMBL" id="SHN82079.1"/>
    </source>
</evidence>
<dbReference type="FunFam" id="1.10.10.10:FF:000590">
    <property type="entry name" value="Transcriptional regulator, MarR family"/>
    <property type="match status" value="1"/>
</dbReference>
<keyword evidence="3" id="KW-0804">Transcription</keyword>